<comment type="function">
    <text evidence="1">Condensation of UDP-2,3-diacylglucosamine and 2,3-diacylglucosamine-1-phosphate to form lipid A disaccharide, a precursor of lipid A, a phosphorylated glycolipid that anchors the lipopolysaccharide to the outer membrane of the cell.</text>
</comment>
<sequence length="369" mass="40070">MLMLAGEVSGDEHGASLAAALQQRVPGLRLVGIGGPMMEAAGVDLIAGLDDLAVMGIAEVFHRLPFFRSLEHKVRKVLGEPSVSLVILIDYPGFNLRIARAAKKVGKRALYYIAPKVWASRPHRINILSQCIDRMAVILPFEEELFEKGGIKTTFVGHPLLDRPDDVSDHSTFCKTWGLDPERPLLAILPGSRRQEVVRHIRTFVQAGRLVAKTHPDMLPVFSGVPGVTPSAYDGSSPIVVGDTRALLRHAHVALVKSGTSTIEAALEGTPSVVAYKMHPLTWLVAKRMLQVDQVSLPNLIASEKIVPELLQEKATPEALAEALRTLIPEQGRARRNQLDGFSRVRAMLGRPGAAACVADLAMGLMEPD</sequence>
<organism evidence="11">
    <name type="scientific">uncultured Gemmatimonadales bacterium HF0200_34B24</name>
    <dbReference type="NCBI Taxonomy" id="723613"/>
    <lineage>
        <taxon>Bacteria</taxon>
        <taxon>Pseudomonadati</taxon>
        <taxon>Gemmatimonadota</taxon>
        <taxon>Gemmatimonadia</taxon>
        <taxon>Gemmatimonadales</taxon>
        <taxon>environmental samples</taxon>
    </lineage>
</organism>
<evidence type="ECO:0000256" key="3">
    <source>
        <dbReference type="ARBA" id="ARBA00020902"/>
    </source>
</evidence>
<dbReference type="NCBIfam" id="TIGR00215">
    <property type="entry name" value="lpxB"/>
    <property type="match status" value="1"/>
</dbReference>
<evidence type="ECO:0000256" key="8">
    <source>
        <dbReference type="ARBA" id="ARBA00023098"/>
    </source>
</evidence>
<name>E7C460_9BACT</name>
<dbReference type="PANTHER" id="PTHR30372:SF4">
    <property type="entry name" value="LIPID-A-DISACCHARIDE SYNTHASE, MITOCHONDRIAL-RELATED"/>
    <property type="match status" value="1"/>
</dbReference>
<keyword evidence="7" id="KW-0808">Transferase</keyword>
<evidence type="ECO:0000256" key="9">
    <source>
        <dbReference type="ARBA" id="ARBA00048975"/>
    </source>
</evidence>
<reference evidence="11" key="1">
    <citation type="submission" date="2010-01" db="EMBL/GenBank/DDBJ databases">
        <title>Genome fragments of uncultured bacteria from the North Pacific subtropical Gyre.</title>
        <authorList>
            <person name="Pham V.D."/>
            <person name="Delong E.F."/>
        </authorList>
    </citation>
    <scope>NUCLEOTIDE SEQUENCE</scope>
</reference>
<dbReference type="SUPFAM" id="SSF53756">
    <property type="entry name" value="UDP-Glycosyltransferase/glycogen phosphorylase"/>
    <property type="match status" value="1"/>
</dbReference>
<evidence type="ECO:0000313" key="11">
    <source>
        <dbReference type="EMBL" id="ADI22234.1"/>
    </source>
</evidence>
<dbReference type="PANTHER" id="PTHR30372">
    <property type="entry name" value="LIPID-A-DISACCHARIDE SYNTHASE"/>
    <property type="match status" value="1"/>
</dbReference>
<evidence type="ECO:0000256" key="10">
    <source>
        <dbReference type="NCBIfam" id="TIGR00215"/>
    </source>
</evidence>
<dbReference type="EC" id="2.4.1.182" evidence="2 10"/>
<keyword evidence="5" id="KW-0441">Lipid A biosynthesis</keyword>
<dbReference type="GO" id="GO:0009245">
    <property type="term" value="P:lipid A biosynthetic process"/>
    <property type="evidence" value="ECO:0007669"/>
    <property type="project" value="UniProtKB-UniRule"/>
</dbReference>
<evidence type="ECO:0000256" key="7">
    <source>
        <dbReference type="ARBA" id="ARBA00022679"/>
    </source>
</evidence>
<dbReference type="GO" id="GO:0008915">
    <property type="term" value="F:lipid-A-disaccharide synthase activity"/>
    <property type="evidence" value="ECO:0007669"/>
    <property type="project" value="UniProtKB-UniRule"/>
</dbReference>
<dbReference type="AlphaFoldDB" id="E7C460"/>
<proteinExistence type="predicted"/>
<dbReference type="EMBL" id="GU567979">
    <property type="protein sequence ID" value="ADI22234.1"/>
    <property type="molecule type" value="Genomic_DNA"/>
</dbReference>
<evidence type="ECO:0000256" key="2">
    <source>
        <dbReference type="ARBA" id="ARBA00012687"/>
    </source>
</evidence>
<keyword evidence="8" id="KW-0443">Lipid metabolism</keyword>
<keyword evidence="6" id="KW-0328">Glycosyltransferase</keyword>
<dbReference type="Pfam" id="PF02684">
    <property type="entry name" value="LpxB"/>
    <property type="match status" value="1"/>
</dbReference>
<dbReference type="GO" id="GO:0005543">
    <property type="term" value="F:phospholipid binding"/>
    <property type="evidence" value="ECO:0007669"/>
    <property type="project" value="TreeGrafter"/>
</dbReference>
<dbReference type="GO" id="GO:0016020">
    <property type="term" value="C:membrane"/>
    <property type="evidence" value="ECO:0007669"/>
    <property type="project" value="GOC"/>
</dbReference>
<evidence type="ECO:0000256" key="4">
    <source>
        <dbReference type="ARBA" id="ARBA00022516"/>
    </source>
</evidence>
<evidence type="ECO:0000256" key="1">
    <source>
        <dbReference type="ARBA" id="ARBA00002056"/>
    </source>
</evidence>
<accession>E7C460</accession>
<dbReference type="InterPro" id="IPR003835">
    <property type="entry name" value="Glyco_trans_19"/>
</dbReference>
<keyword evidence="4" id="KW-0444">Lipid biosynthesis</keyword>
<evidence type="ECO:0000256" key="6">
    <source>
        <dbReference type="ARBA" id="ARBA00022676"/>
    </source>
</evidence>
<protein>
    <recommendedName>
        <fullName evidence="3 10">Lipid-A-disaccharide synthase</fullName>
        <ecNumber evidence="2 10">2.4.1.182</ecNumber>
    </recommendedName>
</protein>
<evidence type="ECO:0000256" key="5">
    <source>
        <dbReference type="ARBA" id="ARBA00022556"/>
    </source>
</evidence>
<comment type="catalytic activity">
    <reaction evidence="9">
        <text>a lipid X + a UDP-2-N,3-O-bis[(3R)-3-hydroxyacyl]-alpha-D-glucosamine = a lipid A disaccharide + UDP + H(+)</text>
        <dbReference type="Rhea" id="RHEA:67828"/>
        <dbReference type="ChEBI" id="CHEBI:15378"/>
        <dbReference type="ChEBI" id="CHEBI:58223"/>
        <dbReference type="ChEBI" id="CHEBI:137748"/>
        <dbReference type="ChEBI" id="CHEBI:176338"/>
        <dbReference type="ChEBI" id="CHEBI:176343"/>
        <dbReference type="EC" id="2.4.1.182"/>
    </reaction>
</comment>